<dbReference type="STRING" id="1082479.SAMN05216241_10339"/>
<feature type="transmembrane region" description="Helical" evidence="8">
    <location>
        <begin position="464"/>
        <end position="484"/>
    </location>
</feature>
<feature type="transmembrane region" description="Helical" evidence="8">
    <location>
        <begin position="260"/>
        <end position="278"/>
    </location>
</feature>
<accession>A0A1G7PRP6</accession>
<feature type="transmembrane region" description="Helical" evidence="8">
    <location>
        <begin position="491"/>
        <end position="515"/>
    </location>
</feature>
<feature type="transmembrane region" description="Helical" evidence="8">
    <location>
        <begin position="582"/>
        <end position="607"/>
    </location>
</feature>
<feature type="transmembrane region" description="Helical" evidence="8">
    <location>
        <begin position="69"/>
        <end position="89"/>
    </location>
</feature>
<keyword evidence="3" id="KW-0813">Transport</keyword>
<feature type="transmembrane region" description="Helical" evidence="8">
    <location>
        <begin position="354"/>
        <end position="376"/>
    </location>
</feature>
<keyword evidence="6 8" id="KW-1133">Transmembrane helix</keyword>
<name>A0A1G7PRP6_9PROT</name>
<dbReference type="InterPro" id="IPR000522">
    <property type="entry name" value="ABC_transptr_permease_BtuC"/>
</dbReference>
<dbReference type="InterPro" id="IPR037294">
    <property type="entry name" value="ABC_BtuC-like"/>
</dbReference>
<feature type="transmembrane region" description="Helical" evidence="8">
    <location>
        <begin position="156"/>
        <end position="177"/>
    </location>
</feature>
<dbReference type="SUPFAM" id="SSF81345">
    <property type="entry name" value="ABC transporter involved in vitamin B12 uptake, BtuC"/>
    <property type="match status" value="2"/>
</dbReference>
<dbReference type="RefSeq" id="WP_090019183.1">
    <property type="nucleotide sequence ID" value="NZ_FNCE01000003.1"/>
</dbReference>
<dbReference type="AlphaFoldDB" id="A0A1G7PRP6"/>
<evidence type="ECO:0000256" key="3">
    <source>
        <dbReference type="ARBA" id="ARBA00022448"/>
    </source>
</evidence>
<feature type="transmembrane region" description="Helical" evidence="8">
    <location>
        <begin position="411"/>
        <end position="430"/>
    </location>
</feature>
<evidence type="ECO:0000256" key="7">
    <source>
        <dbReference type="ARBA" id="ARBA00023136"/>
    </source>
</evidence>
<dbReference type="Proteomes" id="UP000199415">
    <property type="component" value="Unassembled WGS sequence"/>
</dbReference>
<keyword evidence="10" id="KW-1185">Reference proteome</keyword>
<evidence type="ECO:0000256" key="4">
    <source>
        <dbReference type="ARBA" id="ARBA00022475"/>
    </source>
</evidence>
<feature type="transmembrane region" description="Helical" evidence="8">
    <location>
        <begin position="126"/>
        <end position="149"/>
    </location>
</feature>
<dbReference type="EMBL" id="FNCE01000003">
    <property type="protein sequence ID" value="SDF88891.1"/>
    <property type="molecule type" value="Genomic_DNA"/>
</dbReference>
<dbReference type="OrthoDB" id="9811975at2"/>
<evidence type="ECO:0000256" key="2">
    <source>
        <dbReference type="ARBA" id="ARBA00007935"/>
    </source>
</evidence>
<dbReference type="GO" id="GO:0022857">
    <property type="term" value="F:transmembrane transporter activity"/>
    <property type="evidence" value="ECO:0007669"/>
    <property type="project" value="InterPro"/>
</dbReference>
<evidence type="ECO:0000313" key="10">
    <source>
        <dbReference type="Proteomes" id="UP000199415"/>
    </source>
</evidence>
<feature type="transmembrane region" description="Helical" evidence="8">
    <location>
        <begin position="314"/>
        <end position="333"/>
    </location>
</feature>
<sequence>MTTAGAGFPTAARCAVAPGVWAAVLGAVLLPLAALGHAGLEAPWSPADVWAAVAGGESPFGPLIREVRLPRTAAACLAGAMLALSGVVFQALTGNVLAAPGVLGVTTGANVGLVAALLLWPGAALVPALPAFLGGLAAAAITAGVARAAGGGPTQLILAGIAVSLAGTALSTALALFDTERVAGVFVWSAGDVAQGSWHAVAVAAAALAPLGLGLAALARSLDRMRLGATEAAALGVAVTPVRLGAGALAVLMAALAVSMVGPIAFLGLVVPNALRALGIARPAALAPPAAAWGALLLLGADAVSLALDAGATFSAGLVTALIGAPVLVALVARRAPAEGRGTGLPGRRRSPPPVAIAAGAVGVPLLLAASVATGATGPPALDSVLAAVGALDAGQVPAHVLDQRLPRTTVALLAGAFLALAGVLLQGVVRNPLAGPEVLGLTQGAGLAVVAAVLLLPGTGREALQLAAVAGAAAALIVVTLAAGRASAPVRLALVGVAISGVAASLAAVAVHAAGLRGAEVLTWLAGSTYARGWPAVASALPGLALWLPAALLARRLDVLRLGDAHAGALGMRAGTTRRTALATAALAAGAAVAIVGPVAFVGLVAPHAARLLVGGRHGPLLAVAPLLGGGLLAVADLVGRSVLAPTEVPAGVVTALLGAPYFLGLLALGGRRA</sequence>
<dbReference type="PANTHER" id="PTHR30472">
    <property type="entry name" value="FERRIC ENTEROBACTIN TRANSPORT SYSTEM PERMEASE PROTEIN"/>
    <property type="match status" value="1"/>
</dbReference>
<feature type="transmembrane region" description="Helical" evidence="8">
    <location>
        <begin position="20"/>
        <end position="40"/>
    </location>
</feature>
<feature type="transmembrane region" description="Helical" evidence="8">
    <location>
        <begin position="652"/>
        <end position="672"/>
    </location>
</feature>
<feature type="transmembrane region" description="Helical" evidence="8">
    <location>
        <begin position="619"/>
        <end position="640"/>
    </location>
</feature>
<gene>
    <name evidence="9" type="ORF">SAMN05216241_10339</name>
</gene>
<comment type="similarity">
    <text evidence="2">Belongs to the binding-protein-dependent transport system permease family. FecCD subfamily.</text>
</comment>
<keyword evidence="4" id="KW-1003">Cell membrane</keyword>
<dbReference type="GO" id="GO:0005886">
    <property type="term" value="C:plasma membrane"/>
    <property type="evidence" value="ECO:0007669"/>
    <property type="project" value="UniProtKB-SubCell"/>
</dbReference>
<dbReference type="Gene3D" id="1.10.3470.10">
    <property type="entry name" value="ABC transporter involved in vitamin B12 uptake, BtuC"/>
    <property type="match status" value="2"/>
</dbReference>
<evidence type="ECO:0000313" key="9">
    <source>
        <dbReference type="EMBL" id="SDF88891.1"/>
    </source>
</evidence>
<comment type="subcellular location">
    <subcellularLocation>
        <location evidence="1">Cell membrane</location>
        <topology evidence="1">Multi-pass membrane protein</topology>
    </subcellularLocation>
</comment>
<reference evidence="9 10" key="1">
    <citation type="submission" date="2016-10" db="EMBL/GenBank/DDBJ databases">
        <authorList>
            <person name="de Groot N.N."/>
        </authorList>
    </citation>
    <scope>NUCLEOTIDE SEQUENCE [LARGE SCALE GENOMIC DNA]</scope>
    <source>
        <strain evidence="9 10">DSM 25584</strain>
    </source>
</reference>
<dbReference type="Pfam" id="PF01032">
    <property type="entry name" value="FecCD"/>
    <property type="match status" value="2"/>
</dbReference>
<feature type="transmembrane region" description="Helical" evidence="8">
    <location>
        <begin position="96"/>
        <end position="120"/>
    </location>
</feature>
<organism evidence="9 10">
    <name type="scientific">Limimonas halophila</name>
    <dbReference type="NCBI Taxonomy" id="1082479"/>
    <lineage>
        <taxon>Bacteria</taxon>
        <taxon>Pseudomonadati</taxon>
        <taxon>Pseudomonadota</taxon>
        <taxon>Alphaproteobacteria</taxon>
        <taxon>Rhodospirillales</taxon>
        <taxon>Rhodovibrionaceae</taxon>
        <taxon>Limimonas</taxon>
    </lineage>
</organism>
<keyword evidence="7 8" id="KW-0472">Membrane</keyword>
<dbReference type="GO" id="GO:0033214">
    <property type="term" value="P:siderophore-iron import into cell"/>
    <property type="evidence" value="ECO:0007669"/>
    <property type="project" value="TreeGrafter"/>
</dbReference>
<evidence type="ECO:0000256" key="5">
    <source>
        <dbReference type="ARBA" id="ARBA00022692"/>
    </source>
</evidence>
<evidence type="ECO:0000256" key="1">
    <source>
        <dbReference type="ARBA" id="ARBA00004651"/>
    </source>
</evidence>
<keyword evidence="5 8" id="KW-0812">Transmembrane</keyword>
<evidence type="ECO:0000256" key="6">
    <source>
        <dbReference type="ARBA" id="ARBA00022989"/>
    </source>
</evidence>
<protein>
    <submittedName>
        <fullName evidence="9">Iron complex transport system permease protein</fullName>
    </submittedName>
</protein>
<feature type="transmembrane region" description="Helical" evidence="8">
    <location>
        <begin position="439"/>
        <end position="458"/>
    </location>
</feature>
<feature type="transmembrane region" description="Helical" evidence="8">
    <location>
        <begin position="197"/>
        <end position="220"/>
    </location>
</feature>
<proteinExistence type="inferred from homology"/>
<feature type="transmembrane region" description="Helical" evidence="8">
    <location>
        <begin position="535"/>
        <end position="555"/>
    </location>
</feature>
<evidence type="ECO:0000256" key="8">
    <source>
        <dbReference type="SAM" id="Phobius"/>
    </source>
</evidence>
<dbReference type="PANTHER" id="PTHR30472:SF37">
    <property type="entry name" value="FE(3+) DICITRATE TRANSPORT SYSTEM PERMEASE PROTEIN FECD-RELATED"/>
    <property type="match status" value="1"/>
</dbReference>